<evidence type="ECO:0000313" key="1">
    <source>
        <dbReference type="EMBL" id="KAK7160648.1"/>
    </source>
</evidence>
<dbReference type="PANTHER" id="PTHR47272">
    <property type="entry name" value="DDE_TNP_1_7 DOMAIN-CONTAINING PROTEIN"/>
    <property type="match status" value="1"/>
</dbReference>
<proteinExistence type="predicted"/>
<evidence type="ECO:0000313" key="2">
    <source>
        <dbReference type="Proteomes" id="UP001364617"/>
    </source>
</evidence>
<gene>
    <name evidence="1" type="ORF">R3I93_008339</name>
</gene>
<accession>A0AAN9D3V3</accession>
<dbReference type="AlphaFoldDB" id="A0AAN9D3V3"/>
<protein>
    <submittedName>
        <fullName evidence="1">Uncharacterized protein</fullName>
    </submittedName>
</protein>
<dbReference type="EMBL" id="JAYKXH010000008">
    <property type="protein sequence ID" value="KAK7160648.1"/>
    <property type="molecule type" value="Genomic_DNA"/>
</dbReference>
<keyword evidence="2" id="KW-1185">Reference proteome</keyword>
<reference evidence="1 2" key="1">
    <citation type="submission" date="2024-02" db="EMBL/GenBank/DDBJ databases">
        <title>Chromosome-level genome assembly of the Eurasian Minnow (Phoxinus phoxinus).</title>
        <authorList>
            <person name="Oriowo T.O."/>
            <person name="Martin S."/>
            <person name="Stange M."/>
            <person name="Chrysostomakis Y."/>
            <person name="Brown T."/>
            <person name="Winkler S."/>
            <person name="Kukowka S."/>
            <person name="Myers E.W."/>
            <person name="Bohne A."/>
        </authorList>
    </citation>
    <scope>NUCLEOTIDE SEQUENCE [LARGE SCALE GENOMIC DNA]</scope>
    <source>
        <strain evidence="1">ZFMK-TIS-60720</strain>
        <tissue evidence="1">Whole Organism</tissue>
    </source>
</reference>
<organism evidence="1 2">
    <name type="scientific">Phoxinus phoxinus</name>
    <name type="common">Eurasian minnow</name>
    <dbReference type="NCBI Taxonomy" id="58324"/>
    <lineage>
        <taxon>Eukaryota</taxon>
        <taxon>Metazoa</taxon>
        <taxon>Chordata</taxon>
        <taxon>Craniata</taxon>
        <taxon>Vertebrata</taxon>
        <taxon>Euteleostomi</taxon>
        <taxon>Actinopterygii</taxon>
        <taxon>Neopterygii</taxon>
        <taxon>Teleostei</taxon>
        <taxon>Ostariophysi</taxon>
        <taxon>Cypriniformes</taxon>
        <taxon>Leuciscidae</taxon>
        <taxon>Phoxininae</taxon>
        <taxon>Phoxinus</taxon>
    </lineage>
</organism>
<comment type="caution">
    <text evidence="1">The sequence shown here is derived from an EMBL/GenBank/DDBJ whole genome shotgun (WGS) entry which is preliminary data.</text>
</comment>
<sequence length="114" mass="12755">MRGCFTEETAHLPLLDFKIQVASCLCMESKVSNKRMGRPSQAVVVGKNKRGPQIFVPPDPVRRDRTDHCPLRASEKGRCKMPGCKGIVRSKCSKCAVFLCFTAERNCIVDFHKA</sequence>
<name>A0AAN9D3V3_9TELE</name>
<dbReference type="Proteomes" id="UP001364617">
    <property type="component" value="Unassembled WGS sequence"/>
</dbReference>